<organism evidence="1 2">
    <name type="scientific">Lacticaseibacillus chiayiensis</name>
    <dbReference type="NCBI Taxonomy" id="2100821"/>
    <lineage>
        <taxon>Bacteria</taxon>
        <taxon>Bacillati</taxon>
        <taxon>Bacillota</taxon>
        <taxon>Bacilli</taxon>
        <taxon>Lactobacillales</taxon>
        <taxon>Lactobacillaceae</taxon>
        <taxon>Lacticaseibacillus</taxon>
    </lineage>
</organism>
<gene>
    <name evidence="1" type="ORF">BVJ53_06655</name>
</gene>
<dbReference type="RefSeq" id="WP_129301736.1">
    <property type="nucleotide sequence ID" value="NZ_MSSM01000014.1"/>
</dbReference>
<dbReference type="Proteomes" id="UP000290475">
    <property type="component" value="Unassembled WGS sequence"/>
</dbReference>
<evidence type="ECO:0008006" key="3">
    <source>
        <dbReference type="Google" id="ProtNLM"/>
    </source>
</evidence>
<name>A0A4Q1U0W5_9LACO</name>
<evidence type="ECO:0000313" key="1">
    <source>
        <dbReference type="EMBL" id="RXT25066.1"/>
    </source>
</evidence>
<protein>
    <recommendedName>
        <fullName evidence="3">DNA-binding protein</fullName>
    </recommendedName>
</protein>
<evidence type="ECO:0000313" key="2">
    <source>
        <dbReference type="Proteomes" id="UP000290475"/>
    </source>
</evidence>
<reference evidence="1 2" key="1">
    <citation type="submission" date="2017-01" db="EMBL/GenBank/DDBJ databases">
        <title>Lactobacillus chiayiensis sp. nov., a lactic acid bacterium isolated from compost.</title>
        <authorList>
            <person name="Huang C.-H."/>
        </authorList>
    </citation>
    <scope>NUCLEOTIDE SEQUENCE [LARGE SCALE GENOMIC DNA]</scope>
    <source>
        <strain evidence="2">chh01</strain>
    </source>
</reference>
<proteinExistence type="predicted"/>
<accession>A0A4Q1U0W5</accession>
<dbReference type="AlphaFoldDB" id="A0A4Q1U0W5"/>
<sequence length="69" mass="8479">MQNMKQRDHKRTFITQTEAARMFDVTPFSAKWRRMRKQPDFPKLHFMTDDPRERGTFKLSEIEDYLNNL</sequence>
<comment type="caution">
    <text evidence="1">The sequence shown here is derived from an EMBL/GenBank/DDBJ whole genome shotgun (WGS) entry which is preliminary data.</text>
</comment>
<dbReference type="EMBL" id="MSSM01000014">
    <property type="protein sequence ID" value="RXT25066.1"/>
    <property type="molecule type" value="Genomic_DNA"/>
</dbReference>